<feature type="signal peptide" evidence="2">
    <location>
        <begin position="1"/>
        <end position="18"/>
    </location>
</feature>
<keyword evidence="2" id="KW-0732">Signal</keyword>
<dbReference type="Proteomes" id="UP000310158">
    <property type="component" value="Unassembled WGS sequence"/>
</dbReference>
<proteinExistence type="predicted"/>
<organism evidence="3 4">
    <name type="scientific">Bondarzewia mesenterica</name>
    <dbReference type="NCBI Taxonomy" id="1095465"/>
    <lineage>
        <taxon>Eukaryota</taxon>
        <taxon>Fungi</taxon>
        <taxon>Dikarya</taxon>
        <taxon>Basidiomycota</taxon>
        <taxon>Agaricomycotina</taxon>
        <taxon>Agaricomycetes</taxon>
        <taxon>Russulales</taxon>
        <taxon>Bondarzewiaceae</taxon>
        <taxon>Bondarzewia</taxon>
    </lineage>
</organism>
<name>A0A4S4MA41_9AGAM</name>
<reference evidence="3 4" key="1">
    <citation type="submission" date="2019-02" db="EMBL/GenBank/DDBJ databases">
        <title>Genome sequencing of the rare red list fungi Bondarzewia mesenterica.</title>
        <authorList>
            <person name="Buettner E."/>
            <person name="Kellner H."/>
        </authorList>
    </citation>
    <scope>NUCLEOTIDE SEQUENCE [LARGE SCALE GENOMIC DNA]</scope>
    <source>
        <strain evidence="3 4">DSM 108281</strain>
    </source>
</reference>
<feature type="chain" id="PRO_5020318740" evidence="2">
    <location>
        <begin position="19"/>
        <end position="142"/>
    </location>
</feature>
<gene>
    <name evidence="3" type="ORF">EW146_g52</name>
</gene>
<dbReference type="AlphaFoldDB" id="A0A4S4MA41"/>
<evidence type="ECO:0000256" key="1">
    <source>
        <dbReference type="SAM" id="MobiDB-lite"/>
    </source>
</evidence>
<protein>
    <submittedName>
        <fullName evidence="3">Uncharacterized protein</fullName>
    </submittedName>
</protein>
<accession>A0A4S4MA41</accession>
<evidence type="ECO:0000256" key="2">
    <source>
        <dbReference type="SAM" id="SignalP"/>
    </source>
</evidence>
<evidence type="ECO:0000313" key="3">
    <source>
        <dbReference type="EMBL" id="THH21538.1"/>
    </source>
</evidence>
<evidence type="ECO:0000313" key="4">
    <source>
        <dbReference type="Proteomes" id="UP000310158"/>
    </source>
</evidence>
<sequence>MALLFSRLQFIFVPLDLGSLNAVASGVADSNFKPPFEREISLNYSSGLNHYFVIQRAWTQLNKALLLDTFKFLEAHARAYANLHTIIGLWEVMADFPNVEESVNGTVPALRDFRSIAGLPPRKRTKRTRQEVGRPSKKGRGE</sequence>
<feature type="compositionally biased region" description="Basic and acidic residues" evidence="1">
    <location>
        <begin position="128"/>
        <end position="142"/>
    </location>
</feature>
<comment type="caution">
    <text evidence="3">The sequence shown here is derived from an EMBL/GenBank/DDBJ whole genome shotgun (WGS) entry which is preliminary data.</text>
</comment>
<keyword evidence="4" id="KW-1185">Reference proteome</keyword>
<dbReference type="EMBL" id="SGPL01000001">
    <property type="protein sequence ID" value="THH21538.1"/>
    <property type="molecule type" value="Genomic_DNA"/>
</dbReference>
<feature type="region of interest" description="Disordered" evidence="1">
    <location>
        <begin position="118"/>
        <end position="142"/>
    </location>
</feature>